<gene>
    <name evidence="4" type="ORF">TorRG33x02_227100</name>
</gene>
<protein>
    <submittedName>
        <fullName evidence="4">Serpin family</fullName>
    </submittedName>
</protein>
<dbReference type="InterPro" id="IPR023795">
    <property type="entry name" value="Serpin_CS"/>
</dbReference>
<dbReference type="PROSITE" id="PS00284">
    <property type="entry name" value="SERPIN"/>
    <property type="match status" value="1"/>
</dbReference>
<dbReference type="STRING" id="63057.A0A2P5E7K2"/>
<dbReference type="AlphaFoldDB" id="A0A2P5E7K2"/>
<dbReference type="Gene3D" id="2.30.39.10">
    <property type="entry name" value="Alpha-1-antitrypsin, domain 1"/>
    <property type="match status" value="1"/>
</dbReference>
<comment type="caution">
    <text evidence="4">The sequence shown here is derived from an EMBL/GenBank/DDBJ whole genome shotgun (WGS) entry which is preliminary data.</text>
</comment>
<dbReference type="Pfam" id="PF00079">
    <property type="entry name" value="Serpin"/>
    <property type="match status" value="1"/>
</dbReference>
<dbReference type="EMBL" id="JXTC01000215">
    <property type="protein sequence ID" value="PON81518.1"/>
    <property type="molecule type" value="Genomic_DNA"/>
</dbReference>
<dbReference type="Proteomes" id="UP000237000">
    <property type="component" value="Unassembled WGS sequence"/>
</dbReference>
<dbReference type="InterPro" id="IPR000215">
    <property type="entry name" value="Serpin_fam"/>
</dbReference>
<dbReference type="InterPro" id="IPR036186">
    <property type="entry name" value="Serpin_sf"/>
</dbReference>
<dbReference type="GO" id="GO:0005615">
    <property type="term" value="C:extracellular space"/>
    <property type="evidence" value="ECO:0007669"/>
    <property type="project" value="InterPro"/>
</dbReference>
<dbReference type="InterPro" id="IPR023796">
    <property type="entry name" value="Serpin_dom"/>
</dbReference>
<reference evidence="5" key="1">
    <citation type="submission" date="2016-06" db="EMBL/GenBank/DDBJ databases">
        <title>Parallel loss of symbiosis genes in relatives of nitrogen-fixing non-legume Parasponia.</title>
        <authorList>
            <person name="Van Velzen R."/>
            <person name="Holmer R."/>
            <person name="Bu F."/>
            <person name="Rutten L."/>
            <person name="Van Zeijl A."/>
            <person name="Liu W."/>
            <person name="Santuari L."/>
            <person name="Cao Q."/>
            <person name="Sharma T."/>
            <person name="Shen D."/>
            <person name="Roswanjaya Y."/>
            <person name="Wardhani T."/>
            <person name="Kalhor M.S."/>
            <person name="Jansen J."/>
            <person name="Van den Hoogen J."/>
            <person name="Gungor B."/>
            <person name="Hartog M."/>
            <person name="Hontelez J."/>
            <person name="Verver J."/>
            <person name="Yang W.-C."/>
            <person name="Schijlen E."/>
            <person name="Repin R."/>
            <person name="Schilthuizen M."/>
            <person name="Schranz E."/>
            <person name="Heidstra R."/>
            <person name="Miyata K."/>
            <person name="Fedorova E."/>
            <person name="Kohlen W."/>
            <person name="Bisseling T."/>
            <person name="Smit S."/>
            <person name="Geurts R."/>
        </authorList>
    </citation>
    <scope>NUCLEOTIDE SEQUENCE [LARGE SCALE GENOMIC DNA]</scope>
    <source>
        <strain evidence="5">cv. RG33-2</strain>
    </source>
</reference>
<dbReference type="OrthoDB" id="1193913at2759"/>
<dbReference type="CDD" id="cd02043">
    <property type="entry name" value="serpinP_plants"/>
    <property type="match status" value="1"/>
</dbReference>
<name>A0A2P5E7K2_TREOI</name>
<dbReference type="InterPro" id="IPR042185">
    <property type="entry name" value="Serpin_sf_2"/>
</dbReference>
<comment type="similarity">
    <text evidence="1 2">Belongs to the serpin family.</text>
</comment>
<evidence type="ECO:0000259" key="3">
    <source>
        <dbReference type="SMART" id="SM00093"/>
    </source>
</evidence>
<dbReference type="GO" id="GO:0004867">
    <property type="term" value="F:serine-type endopeptidase inhibitor activity"/>
    <property type="evidence" value="ECO:0007669"/>
    <property type="project" value="InterPro"/>
</dbReference>
<keyword evidence="5" id="KW-1185">Reference proteome</keyword>
<dbReference type="InParanoid" id="A0A2P5E7K2"/>
<dbReference type="InterPro" id="IPR042178">
    <property type="entry name" value="Serpin_sf_1"/>
</dbReference>
<evidence type="ECO:0000313" key="5">
    <source>
        <dbReference type="Proteomes" id="UP000237000"/>
    </source>
</evidence>
<dbReference type="SMART" id="SM00093">
    <property type="entry name" value="SERPIN"/>
    <property type="match status" value="1"/>
</dbReference>
<dbReference type="PANTHER" id="PTHR11461:SF340">
    <property type="entry name" value="SERPIN DOMAIN-CONTAINING PROTEIN"/>
    <property type="match status" value="1"/>
</dbReference>
<dbReference type="Gene3D" id="3.30.497.10">
    <property type="entry name" value="Antithrombin, subunit I, domain 2"/>
    <property type="match status" value="2"/>
</dbReference>
<sequence>MDFCTSGAMQLILDELKRDGNSDNIVMSPLSINMMLNMVASGSGGKTLEQFLEFLGSKDISDFNDNSSIVMSLLASDETETIKPSLRQNPMAMLDLDSGPYPPLKRPKYSSRKPLKKKHQPPLFSLANALWVDNGFQLIPSFKETTESIYKAQVKNVDLVTEEPDEGLSKHVDLIVYIENETKGLIKDLLSPHVILAPPLCLANALYFKGAWEHAFDASMTLNENFYLLNGETIRVPLMTIQNVHRSYASFDDYKVLKLRYQRGQCTNKQFSMYFFLPHKRNGLQDMIEKFSSDSAMLQPSASRLKKVKLSHVWIPKLKFSYYVDAKKLIKDRGLTLPFSPEGADFTNMINATNVFINEMLHKSCIEVNEKGTEAAAATFAGPRCGSARGYKPPPLPSFVADHPFMFTIVEEFSNLIIFTGALLNPKK</sequence>
<accession>A0A2P5E7K2</accession>
<proteinExistence type="inferred from homology"/>
<organism evidence="4 5">
    <name type="scientific">Trema orientale</name>
    <name type="common">Charcoal tree</name>
    <name type="synonym">Celtis orientalis</name>
    <dbReference type="NCBI Taxonomy" id="63057"/>
    <lineage>
        <taxon>Eukaryota</taxon>
        <taxon>Viridiplantae</taxon>
        <taxon>Streptophyta</taxon>
        <taxon>Embryophyta</taxon>
        <taxon>Tracheophyta</taxon>
        <taxon>Spermatophyta</taxon>
        <taxon>Magnoliopsida</taxon>
        <taxon>eudicotyledons</taxon>
        <taxon>Gunneridae</taxon>
        <taxon>Pentapetalae</taxon>
        <taxon>rosids</taxon>
        <taxon>fabids</taxon>
        <taxon>Rosales</taxon>
        <taxon>Cannabaceae</taxon>
        <taxon>Trema</taxon>
    </lineage>
</organism>
<evidence type="ECO:0000256" key="1">
    <source>
        <dbReference type="ARBA" id="ARBA00009500"/>
    </source>
</evidence>
<dbReference type="PANTHER" id="PTHR11461">
    <property type="entry name" value="SERINE PROTEASE INHIBITOR, SERPIN"/>
    <property type="match status" value="1"/>
</dbReference>
<evidence type="ECO:0000313" key="4">
    <source>
        <dbReference type="EMBL" id="PON81518.1"/>
    </source>
</evidence>
<evidence type="ECO:0000256" key="2">
    <source>
        <dbReference type="RuleBase" id="RU000411"/>
    </source>
</evidence>
<feature type="domain" description="Serpin" evidence="3">
    <location>
        <begin position="10"/>
        <end position="426"/>
    </location>
</feature>
<dbReference type="SUPFAM" id="SSF56574">
    <property type="entry name" value="Serpins"/>
    <property type="match status" value="1"/>
</dbReference>